<dbReference type="PANTHER" id="PTHR34709:SF72">
    <property type="entry name" value="OS07G0130000 PROTEIN"/>
    <property type="match status" value="1"/>
</dbReference>
<feature type="compositionally biased region" description="Basic and acidic residues" evidence="1">
    <location>
        <begin position="811"/>
        <end position="820"/>
    </location>
</feature>
<dbReference type="PANTHER" id="PTHR34709">
    <property type="entry name" value="OS10G0396666 PROTEIN"/>
    <property type="match status" value="1"/>
</dbReference>
<reference evidence="3" key="1">
    <citation type="submission" date="2020-07" db="EMBL/GenBank/DDBJ databases">
        <title>Genome sequence and genetic diversity analysis of an under-domesticated orphan crop, white fonio (Digitaria exilis).</title>
        <authorList>
            <person name="Bennetzen J.L."/>
            <person name="Chen S."/>
            <person name="Ma X."/>
            <person name="Wang X."/>
            <person name="Yssel A.E.J."/>
            <person name="Chaluvadi S.R."/>
            <person name="Johnson M."/>
            <person name="Gangashetty P."/>
            <person name="Hamidou F."/>
            <person name="Sanogo M.D."/>
            <person name="Zwaenepoel A."/>
            <person name="Wallace J."/>
            <person name="Van De Peer Y."/>
            <person name="Van Deynze A."/>
        </authorList>
    </citation>
    <scope>NUCLEOTIDE SEQUENCE</scope>
    <source>
        <tissue evidence="3">Leaves</tissue>
    </source>
</reference>
<evidence type="ECO:0000256" key="1">
    <source>
        <dbReference type="SAM" id="MobiDB-lite"/>
    </source>
</evidence>
<dbReference type="EMBL" id="JACEFO010002272">
    <property type="protein sequence ID" value="KAF8669189.1"/>
    <property type="molecule type" value="Genomic_DNA"/>
</dbReference>
<feature type="region of interest" description="Disordered" evidence="1">
    <location>
        <begin position="412"/>
        <end position="436"/>
    </location>
</feature>
<name>A0A835AQ14_9POAL</name>
<feature type="region of interest" description="Disordered" evidence="1">
    <location>
        <begin position="20"/>
        <end position="61"/>
    </location>
</feature>
<proteinExistence type="predicted"/>
<dbReference type="OrthoDB" id="667615at2759"/>
<protein>
    <recommendedName>
        <fullName evidence="2">F-box domain-containing protein</fullName>
    </recommendedName>
</protein>
<evidence type="ECO:0000313" key="4">
    <source>
        <dbReference type="Proteomes" id="UP000636709"/>
    </source>
</evidence>
<gene>
    <name evidence="3" type="ORF">HU200_051519</name>
</gene>
<dbReference type="InterPro" id="IPR001810">
    <property type="entry name" value="F-box_dom"/>
</dbReference>
<feature type="region of interest" description="Disordered" evidence="1">
    <location>
        <begin position="760"/>
        <end position="848"/>
    </location>
</feature>
<sequence length="848" mass="94175">MATLATGVITPPPPHVPAPCTARRRGSRDKQIMATDRPTGGGVFDGPSLRRRGDRRTDHISGLPDHLLHRILLGLPGGASSAARTSVLSRRWRRVWSTLPALLFRYTFGNEEPPPSSSSSPPADRVEAALAAYSAPTVRRLDIAMPYGSRRRPSHPTAEHLRLVVPWWRAFAPPNDDDDEVDVVLLPVCERVTSIHLVLGCYILRFRPPTTIADAGGAFKALAALKISDACVDGPELEEMLSSRRCPCLKKLELERISLRQGGPPVLSLRSDSLEWLQIAIEYRGRLQVAAPNLRTFHGRSIPCEIYMAAPMLSEVSWHNNFGYDPTRHHLAVSGHHLRRLEIRADSSGLKLMRQFNIVDELHLNVHVMEYSWMRRRRTPTLHLRTDVLLEPNGSCSRVAFGQYTYTISARTPTKPRRSLSPSPPLHPLASKPPPQNPHFEDTFLCNTKYGYVYSIIYLAMAHHDGGVMRVVTTTRSGGGNDGDRDDENRLLSRRWRGVWTRLPLLILHAGEDAPPPRVRRFANHMDGVLRGYSDADVDVDNLFVWVDSDTVITNPVRLAAAAANLAARRVTGRLAIFLSPTSADMYQMAGDGEAVLLQLPCLPRVTDFSLTFIGVHLKMPMAGTFASLTSMYIAGVRFTDDGEGISDVVSSRCPRIKILDLLTVRGLRTLTVVSRSLVSLRLCGVMELERLRVVAAELGEMVVDTCFVLNGGADAAMLLVAPALEKLRWEDRYPRELGGPWKLPGVWMALEDKRALLSHTDPTPVRRRRPVALSSDCHPQRRHPQPQPARHRQPQSSSERSTSPLAGAGREVRYCDPIRRGNLPFPSPSPPLTPADQSPLMSREAES</sequence>
<dbReference type="SUPFAM" id="SSF81383">
    <property type="entry name" value="F-box domain"/>
    <property type="match status" value="1"/>
</dbReference>
<comment type="caution">
    <text evidence="3">The sequence shown here is derived from an EMBL/GenBank/DDBJ whole genome shotgun (WGS) entry which is preliminary data.</text>
</comment>
<keyword evidence="4" id="KW-1185">Reference proteome</keyword>
<feature type="compositionally biased region" description="Basic residues" evidence="1">
    <location>
        <begin position="781"/>
        <end position="794"/>
    </location>
</feature>
<dbReference type="InterPro" id="IPR036047">
    <property type="entry name" value="F-box-like_dom_sf"/>
</dbReference>
<dbReference type="Proteomes" id="UP000636709">
    <property type="component" value="Unassembled WGS sequence"/>
</dbReference>
<dbReference type="AlphaFoldDB" id="A0A835AQ14"/>
<dbReference type="Pfam" id="PF00646">
    <property type="entry name" value="F-box"/>
    <property type="match status" value="1"/>
</dbReference>
<evidence type="ECO:0000259" key="2">
    <source>
        <dbReference type="Pfam" id="PF00646"/>
    </source>
</evidence>
<organism evidence="3 4">
    <name type="scientific">Digitaria exilis</name>
    <dbReference type="NCBI Taxonomy" id="1010633"/>
    <lineage>
        <taxon>Eukaryota</taxon>
        <taxon>Viridiplantae</taxon>
        <taxon>Streptophyta</taxon>
        <taxon>Embryophyta</taxon>
        <taxon>Tracheophyta</taxon>
        <taxon>Spermatophyta</taxon>
        <taxon>Magnoliopsida</taxon>
        <taxon>Liliopsida</taxon>
        <taxon>Poales</taxon>
        <taxon>Poaceae</taxon>
        <taxon>PACMAD clade</taxon>
        <taxon>Panicoideae</taxon>
        <taxon>Panicodae</taxon>
        <taxon>Paniceae</taxon>
        <taxon>Anthephorinae</taxon>
        <taxon>Digitaria</taxon>
    </lineage>
</organism>
<feature type="domain" description="F-box" evidence="2">
    <location>
        <begin position="60"/>
        <end position="99"/>
    </location>
</feature>
<accession>A0A835AQ14</accession>
<evidence type="ECO:0000313" key="3">
    <source>
        <dbReference type="EMBL" id="KAF8669189.1"/>
    </source>
</evidence>
<dbReference type="InterPro" id="IPR055312">
    <property type="entry name" value="FBL15-like"/>
</dbReference>
<feature type="compositionally biased region" description="Pro residues" evidence="1">
    <location>
        <begin position="422"/>
        <end position="436"/>
    </location>
</feature>